<reference evidence="3 4" key="1">
    <citation type="submission" date="2022-12" db="EMBL/GenBank/DDBJ databases">
        <title>Chromosome-scale assembly of the Ensete ventricosum genome.</title>
        <authorList>
            <person name="Dussert Y."/>
            <person name="Stocks J."/>
            <person name="Wendawek A."/>
            <person name="Woldeyes F."/>
            <person name="Nichols R.A."/>
            <person name="Borrell J.S."/>
        </authorList>
    </citation>
    <scope>NUCLEOTIDE SEQUENCE [LARGE SCALE GENOMIC DNA]</scope>
    <source>
        <strain evidence="4">cv. Maze</strain>
        <tissue evidence="3">Seeds</tissue>
    </source>
</reference>
<dbReference type="Proteomes" id="UP001222027">
    <property type="component" value="Unassembled WGS sequence"/>
</dbReference>
<keyword evidence="2" id="KW-1133">Transmembrane helix</keyword>
<organism evidence="3 4">
    <name type="scientific">Ensete ventricosum</name>
    <name type="common">Abyssinian banana</name>
    <name type="synonym">Musa ensete</name>
    <dbReference type="NCBI Taxonomy" id="4639"/>
    <lineage>
        <taxon>Eukaryota</taxon>
        <taxon>Viridiplantae</taxon>
        <taxon>Streptophyta</taxon>
        <taxon>Embryophyta</taxon>
        <taxon>Tracheophyta</taxon>
        <taxon>Spermatophyta</taxon>
        <taxon>Magnoliopsida</taxon>
        <taxon>Liliopsida</taxon>
        <taxon>Zingiberales</taxon>
        <taxon>Musaceae</taxon>
        <taxon>Ensete</taxon>
    </lineage>
</organism>
<evidence type="ECO:0000313" key="3">
    <source>
        <dbReference type="EMBL" id="KAJ8480214.1"/>
    </source>
</evidence>
<dbReference type="PANTHER" id="PTHR46225:SF19">
    <property type="entry name" value="RING-TYPE DOMAIN-CONTAINING PROTEIN"/>
    <property type="match status" value="1"/>
</dbReference>
<feature type="region of interest" description="Disordered" evidence="1">
    <location>
        <begin position="1"/>
        <end position="53"/>
    </location>
</feature>
<protein>
    <recommendedName>
        <fullName evidence="5">Integral membrane protein</fullName>
    </recommendedName>
</protein>
<dbReference type="AlphaFoldDB" id="A0AAV8QJ78"/>
<keyword evidence="4" id="KW-1185">Reference proteome</keyword>
<comment type="caution">
    <text evidence="3">The sequence shown here is derived from an EMBL/GenBank/DDBJ whole genome shotgun (WGS) entry which is preliminary data.</text>
</comment>
<evidence type="ECO:0000256" key="1">
    <source>
        <dbReference type="SAM" id="MobiDB-lite"/>
    </source>
</evidence>
<evidence type="ECO:0008006" key="5">
    <source>
        <dbReference type="Google" id="ProtNLM"/>
    </source>
</evidence>
<keyword evidence="2" id="KW-0472">Membrane</keyword>
<evidence type="ECO:0000313" key="4">
    <source>
        <dbReference type="Proteomes" id="UP001222027"/>
    </source>
</evidence>
<name>A0AAV8QJ78_ENSVE</name>
<accession>A0AAV8QJ78</accession>
<feature type="transmembrane region" description="Helical" evidence="2">
    <location>
        <begin position="126"/>
        <end position="146"/>
    </location>
</feature>
<sequence>MEMCQVDSQVDELPPPPHSAAVVSDAGEPTPASQIDPEAQLPPPPTDDDPPASRLEKAVSVVLQLSLSAGMVASGGPTARNHGHELAFKIYTLAVFTIYGCDITLGICLIARLAGIDRPWVRQATTPLISGVLALSFAAAVLDIYLDLQLSLSDVWFVVGNVVWVFGGHSSSRDAPNLAYVMYRVPCIQLEDMFHGRGATSESINALPTYKFETKRRNHSGDREMNLESQWYGGILAAGTDRERMISGEVDEPWTATS</sequence>
<evidence type="ECO:0000256" key="2">
    <source>
        <dbReference type="SAM" id="Phobius"/>
    </source>
</evidence>
<feature type="transmembrane region" description="Helical" evidence="2">
    <location>
        <begin position="90"/>
        <end position="114"/>
    </location>
</feature>
<keyword evidence="2" id="KW-0812">Transmembrane</keyword>
<gene>
    <name evidence="3" type="ORF">OPV22_023941</name>
</gene>
<proteinExistence type="predicted"/>
<dbReference type="PANTHER" id="PTHR46225">
    <property type="entry name" value="C3H4 TYPE ZINC FINGER PROTEIN"/>
    <property type="match status" value="1"/>
</dbReference>
<dbReference type="EMBL" id="JAQQAF010000006">
    <property type="protein sequence ID" value="KAJ8480214.1"/>
    <property type="molecule type" value="Genomic_DNA"/>
</dbReference>